<gene>
    <name evidence="2" type="ORF">BKA03_001148</name>
</gene>
<reference evidence="2 3" key="1">
    <citation type="submission" date="2020-07" db="EMBL/GenBank/DDBJ databases">
        <title>Sequencing the genomes of 1000 actinobacteria strains.</title>
        <authorList>
            <person name="Klenk H.-P."/>
        </authorList>
    </citation>
    <scope>NUCLEOTIDE SEQUENCE [LARGE SCALE GENOMIC DNA]</scope>
    <source>
        <strain evidence="2 3">DSM 19970</strain>
    </source>
</reference>
<comment type="caution">
    <text evidence="2">The sequence shown here is derived from an EMBL/GenBank/DDBJ whole genome shotgun (WGS) entry which is preliminary data.</text>
</comment>
<dbReference type="InterPro" id="IPR036390">
    <property type="entry name" value="WH_DNA-bd_sf"/>
</dbReference>
<evidence type="ECO:0000313" key="2">
    <source>
        <dbReference type="EMBL" id="NYI41029.1"/>
    </source>
</evidence>
<organism evidence="2 3">
    <name type="scientific">Demequina lutea</name>
    <dbReference type="NCBI Taxonomy" id="431489"/>
    <lineage>
        <taxon>Bacteria</taxon>
        <taxon>Bacillati</taxon>
        <taxon>Actinomycetota</taxon>
        <taxon>Actinomycetes</taxon>
        <taxon>Micrococcales</taxon>
        <taxon>Demequinaceae</taxon>
        <taxon>Demequina</taxon>
    </lineage>
</organism>
<dbReference type="AlphaFoldDB" id="A0A7Y9Z926"/>
<name>A0A7Y9Z926_9MICO</name>
<dbReference type="InterPro" id="IPR036388">
    <property type="entry name" value="WH-like_DNA-bd_sf"/>
</dbReference>
<dbReference type="InterPro" id="IPR011991">
    <property type="entry name" value="ArsR-like_HTH"/>
</dbReference>
<dbReference type="EMBL" id="JACBZO010000001">
    <property type="protein sequence ID" value="NYI41029.1"/>
    <property type="molecule type" value="Genomic_DNA"/>
</dbReference>
<dbReference type="Proteomes" id="UP000547973">
    <property type="component" value="Unassembled WGS sequence"/>
</dbReference>
<dbReference type="OrthoDB" id="3399802at2"/>
<proteinExistence type="predicted"/>
<evidence type="ECO:0000313" key="3">
    <source>
        <dbReference type="Proteomes" id="UP000547973"/>
    </source>
</evidence>
<dbReference type="Pfam" id="PF12840">
    <property type="entry name" value="HTH_20"/>
    <property type="match status" value="1"/>
</dbReference>
<accession>A0A7Y9Z926</accession>
<keyword evidence="3" id="KW-1185">Reference proteome</keyword>
<dbReference type="RefSeq" id="WP_062075282.1">
    <property type="nucleotide sequence ID" value="NZ_BBRC01000007.1"/>
</dbReference>
<dbReference type="Gene3D" id="1.10.10.10">
    <property type="entry name" value="Winged helix-like DNA-binding domain superfamily/Winged helix DNA-binding domain"/>
    <property type="match status" value="1"/>
</dbReference>
<evidence type="ECO:0000256" key="1">
    <source>
        <dbReference type="SAM" id="MobiDB-lite"/>
    </source>
</evidence>
<protein>
    <submittedName>
        <fullName evidence="2">Putative ArsR family transcriptional regulator</fullName>
    </submittedName>
</protein>
<feature type="region of interest" description="Disordered" evidence="1">
    <location>
        <begin position="1"/>
        <end position="20"/>
    </location>
</feature>
<sequence>MLNLGPSPSRFDPEQPQLSPERARVLEAMQRRDSAASVGDIARELNLHENTARKHLDGLVDRGLIARTTGVSVGRGRPARSYSALPRSTEPDARVREYVGLATALARHISTTSDDPRRDAIAAGETWGAELVQDPRGKHRGKGKTLLELLDRLGFSPEADATGDSIALRRCPLLDAVRAEPVVVCAVHLGIARGVVAALGEDPEPVRLEPFSEVGACRLHVA</sequence>
<dbReference type="CDD" id="cd00090">
    <property type="entry name" value="HTH_ARSR"/>
    <property type="match status" value="1"/>
</dbReference>
<dbReference type="SUPFAM" id="SSF46785">
    <property type="entry name" value="Winged helix' DNA-binding domain"/>
    <property type="match status" value="1"/>
</dbReference>